<reference evidence="1" key="1">
    <citation type="journal article" date="2021" name="Proc. Natl. Acad. Sci. U.S.A.">
        <title>A Catalog of Tens of Thousands of Viruses from Human Metagenomes Reveals Hidden Associations with Chronic Diseases.</title>
        <authorList>
            <person name="Tisza M.J."/>
            <person name="Buck C.B."/>
        </authorList>
    </citation>
    <scope>NUCLEOTIDE SEQUENCE</scope>
    <source>
        <strain evidence="1">CtOZu12</strain>
    </source>
</reference>
<accession>A0A8D9UHL9</accession>
<protein>
    <submittedName>
        <fullName evidence="1">Uncharacterized protein</fullName>
    </submittedName>
</protein>
<evidence type="ECO:0000313" key="1">
    <source>
        <dbReference type="EMBL" id="DAD55769.1"/>
    </source>
</evidence>
<name>A0A8D9UHL9_9VIRU</name>
<proteinExistence type="predicted"/>
<sequence>MITIIQNKDRATFRVINDVAFDEVTVMMQDAEAADEMIYHLLVNVIKGE</sequence>
<organism evidence="1">
    <name type="scientific">Bacteriophage sp</name>
    <dbReference type="NCBI Taxonomy" id="38018"/>
    <lineage>
        <taxon>Viruses</taxon>
    </lineage>
</organism>
<dbReference type="EMBL" id="BK029940">
    <property type="protein sequence ID" value="DAD55769.1"/>
    <property type="molecule type" value="Genomic_DNA"/>
</dbReference>